<evidence type="ECO:0000313" key="3">
    <source>
        <dbReference type="Proteomes" id="UP001465153"/>
    </source>
</evidence>
<dbReference type="EMBL" id="BAABWN010000003">
    <property type="protein sequence ID" value="GAA6167276.1"/>
    <property type="molecule type" value="Genomic_DNA"/>
</dbReference>
<keyword evidence="1" id="KW-0175">Coiled coil</keyword>
<comment type="caution">
    <text evidence="2">The sequence shown here is derived from an EMBL/GenBank/DDBJ whole genome shotgun (WGS) entry which is preliminary data.</text>
</comment>
<protein>
    <recommendedName>
        <fullName evidence="4">VWA domain-containing protein</fullName>
    </recommendedName>
</protein>
<dbReference type="InterPro" id="IPR036465">
    <property type="entry name" value="vWFA_dom_sf"/>
</dbReference>
<dbReference type="SUPFAM" id="SSF53300">
    <property type="entry name" value="vWA-like"/>
    <property type="match status" value="1"/>
</dbReference>
<sequence length="335" mass="38051">MAMKKKRRSGEESSMSFLDVVCCGFGAIVLLLMITKTVEPQVLEQTEIKLDGIIADLQKQLFTIRGETQVFNRELTAKHEQLDIEDKRIAILKAELETLEQQYAALNRSNTVDNVVKGELELALQSLTDEMQRLLGQGYQSKNNLVGGIPVDSEYIIFIIDTSGSMFNYGWNRMMQEMVNILDIYPNVKGIQVMNDMGDYMFDSFRGKWIPDTPARRNIILQRLRTWNPFSNSSPVEGIQKAIATYYDPGKKISLYVLGDEFTGTSIKQVIDTVDRLNRKDSQGERLVRIHAVGFPVQFSRPANLQTTGLRFAALMRELTRRNGGTFVGLNDFRT</sequence>
<evidence type="ECO:0000256" key="1">
    <source>
        <dbReference type="SAM" id="Coils"/>
    </source>
</evidence>
<keyword evidence="3" id="KW-1185">Reference proteome</keyword>
<evidence type="ECO:0000313" key="2">
    <source>
        <dbReference type="EMBL" id="GAA6167276.1"/>
    </source>
</evidence>
<gene>
    <name evidence="2" type="ORF">NBRC116591_10860</name>
</gene>
<evidence type="ECO:0008006" key="4">
    <source>
        <dbReference type="Google" id="ProtNLM"/>
    </source>
</evidence>
<organism evidence="2 3">
    <name type="scientific">Sessilibacter corallicola</name>
    <dbReference type="NCBI Taxonomy" id="2904075"/>
    <lineage>
        <taxon>Bacteria</taxon>
        <taxon>Pseudomonadati</taxon>
        <taxon>Pseudomonadota</taxon>
        <taxon>Gammaproteobacteria</taxon>
        <taxon>Cellvibrionales</taxon>
        <taxon>Cellvibrionaceae</taxon>
        <taxon>Sessilibacter</taxon>
    </lineage>
</organism>
<reference evidence="2 3" key="1">
    <citation type="submission" date="2024-04" db="EMBL/GenBank/DDBJ databases">
        <title>Draft genome sequence of Sessilibacter corallicola NBRC 116591.</title>
        <authorList>
            <person name="Miyakawa T."/>
            <person name="Kusuya Y."/>
            <person name="Miura T."/>
        </authorList>
    </citation>
    <scope>NUCLEOTIDE SEQUENCE [LARGE SCALE GENOMIC DNA]</scope>
    <source>
        <strain evidence="2 3">KU-00831-HH</strain>
    </source>
</reference>
<proteinExistence type="predicted"/>
<feature type="coiled-coil region" evidence="1">
    <location>
        <begin position="82"/>
        <end position="137"/>
    </location>
</feature>
<name>A0ABQ0A6M3_9GAMM</name>
<accession>A0ABQ0A6M3</accession>
<dbReference type="Proteomes" id="UP001465153">
    <property type="component" value="Unassembled WGS sequence"/>
</dbReference>